<dbReference type="EMBL" id="MT700412">
    <property type="protein sequence ID" value="QNI20382.1"/>
    <property type="molecule type" value="Genomic_DNA"/>
</dbReference>
<keyword evidence="2" id="KW-1185">Reference proteome</keyword>
<dbReference type="Proteomes" id="UP000515915">
    <property type="component" value="Segment"/>
</dbReference>
<evidence type="ECO:0000313" key="1">
    <source>
        <dbReference type="EMBL" id="QNI20382.1"/>
    </source>
</evidence>
<evidence type="ECO:0000313" key="2">
    <source>
        <dbReference type="Proteomes" id="UP000515915"/>
    </source>
</evidence>
<organism evidence="1 2">
    <name type="scientific">Bacillus phage 1_ICo-2020</name>
    <dbReference type="NCBI Taxonomy" id="2759272"/>
    <lineage>
        <taxon>Viruses</taxon>
        <taxon>Duplodnaviria</taxon>
        <taxon>Heunggongvirae</taxon>
        <taxon>Uroviricota</taxon>
        <taxon>Caudoviricetes</taxon>
        <taxon>Ehrlichviridae</taxon>
        <taxon>Suttonboningtonvirus</taxon>
        <taxon>Suttonboningtonvirus sv1ICo2020</taxon>
    </lineage>
</organism>
<sequence length="75" mass="8614">MEEKLEKFDEKVNREVTKLISSLGFEIHDNMTLEEEMTLSREMGARGYAIDIAGDTNEGKYVVTVNLTRTFELIL</sequence>
<proteinExistence type="predicted"/>
<name>A0A7G8AKD7_9CAUD</name>
<accession>A0A7G8AKD7</accession>
<reference evidence="1 2" key="1">
    <citation type="submission" date="2020-06" db="EMBL/GenBank/DDBJ databases">
        <authorList>
            <person name="Connerton I.F."/>
        </authorList>
    </citation>
    <scope>NUCLEOTIDE SEQUENCE [LARGE SCALE GENOMIC DNA]</scope>
</reference>
<protein>
    <submittedName>
        <fullName evidence="1">Uncharacterized protein</fullName>
    </submittedName>
</protein>